<protein>
    <submittedName>
        <fullName evidence="2">DUF2975 domain-containing protein</fullName>
    </submittedName>
</protein>
<dbReference type="InterPro" id="IPR021354">
    <property type="entry name" value="DUF2975"/>
</dbReference>
<dbReference type="EMBL" id="JACJJW010000029">
    <property type="protein sequence ID" value="MBM6759133.1"/>
    <property type="molecule type" value="Genomic_DNA"/>
</dbReference>
<feature type="transmembrane region" description="Helical" evidence="1">
    <location>
        <begin position="12"/>
        <end position="32"/>
    </location>
</feature>
<reference evidence="2 3" key="1">
    <citation type="journal article" date="2021" name="Sci. Rep.">
        <title>The distribution of antibiotic resistance genes in chicken gut microbiota commensals.</title>
        <authorList>
            <person name="Juricova H."/>
            <person name="Matiasovicova J."/>
            <person name="Kubasova T."/>
            <person name="Cejkova D."/>
            <person name="Rychlik I."/>
        </authorList>
    </citation>
    <scope>NUCLEOTIDE SEQUENCE [LARGE SCALE GENOMIC DNA]</scope>
    <source>
        <strain evidence="2 3">An801</strain>
    </source>
</reference>
<evidence type="ECO:0000313" key="3">
    <source>
        <dbReference type="Proteomes" id="UP000703295"/>
    </source>
</evidence>
<comment type="caution">
    <text evidence="2">The sequence shown here is derived from an EMBL/GenBank/DDBJ whole genome shotgun (WGS) entry which is preliminary data.</text>
</comment>
<dbReference type="RefSeq" id="WP_204476302.1">
    <property type="nucleotide sequence ID" value="NZ_JACJJW010000029.1"/>
</dbReference>
<feature type="transmembrane region" description="Helical" evidence="1">
    <location>
        <begin position="52"/>
        <end position="72"/>
    </location>
</feature>
<keyword evidence="1" id="KW-1133">Transmembrane helix</keyword>
<proteinExistence type="predicted"/>
<keyword evidence="1" id="KW-0472">Membrane</keyword>
<keyword evidence="1" id="KW-0812">Transmembrane</keyword>
<evidence type="ECO:0000256" key="1">
    <source>
        <dbReference type="SAM" id="Phobius"/>
    </source>
</evidence>
<feature type="transmembrane region" description="Helical" evidence="1">
    <location>
        <begin position="84"/>
        <end position="107"/>
    </location>
</feature>
<organism evidence="2 3">
    <name type="scientific">Bacteroides mediterraneensis</name>
    <dbReference type="NCBI Taxonomy" id="1841856"/>
    <lineage>
        <taxon>Bacteria</taxon>
        <taxon>Pseudomonadati</taxon>
        <taxon>Bacteroidota</taxon>
        <taxon>Bacteroidia</taxon>
        <taxon>Bacteroidales</taxon>
        <taxon>Bacteroidaceae</taxon>
        <taxon>Bacteroides</taxon>
    </lineage>
</organism>
<sequence length="150" mass="16890">MKTQSYKRLMQYCDFVSVLSLLASIAYGFSQIVPLCYGIGKNDSDTFIWEALIQAIECYAIFFIGLLTYFMARNVKRGKVFCRVNQRILSAIGISTMLSGVLMNVIVNLTPIDTFHQNSILLIVIGAVFVLVSLLFEIGIQMQEEQDLTI</sequence>
<gene>
    <name evidence="2" type="ORF">H6A31_10655</name>
</gene>
<name>A0ABS2EX65_9BACE</name>
<keyword evidence="3" id="KW-1185">Reference proteome</keyword>
<feature type="transmembrane region" description="Helical" evidence="1">
    <location>
        <begin position="119"/>
        <end position="140"/>
    </location>
</feature>
<evidence type="ECO:0000313" key="2">
    <source>
        <dbReference type="EMBL" id="MBM6759133.1"/>
    </source>
</evidence>
<dbReference type="Proteomes" id="UP000703295">
    <property type="component" value="Unassembled WGS sequence"/>
</dbReference>
<dbReference type="Pfam" id="PF11188">
    <property type="entry name" value="DUF2975"/>
    <property type="match status" value="1"/>
</dbReference>
<accession>A0ABS2EX65</accession>